<accession>A0A644T3S9</accession>
<name>A0A644T3S9_9ZZZZ</name>
<evidence type="ECO:0000313" key="1">
    <source>
        <dbReference type="EMBL" id="MPL60591.1"/>
    </source>
</evidence>
<dbReference type="EMBL" id="VSSQ01000012">
    <property type="protein sequence ID" value="MPL60591.1"/>
    <property type="molecule type" value="Genomic_DNA"/>
</dbReference>
<gene>
    <name evidence="1" type="ORF">SDC9_06152</name>
</gene>
<protein>
    <submittedName>
        <fullName evidence="1">Uncharacterized protein</fullName>
    </submittedName>
</protein>
<comment type="caution">
    <text evidence="1">The sequence shown here is derived from an EMBL/GenBank/DDBJ whole genome shotgun (WGS) entry which is preliminary data.</text>
</comment>
<dbReference type="AlphaFoldDB" id="A0A644T3S9"/>
<reference evidence="1" key="1">
    <citation type="submission" date="2019-08" db="EMBL/GenBank/DDBJ databases">
        <authorList>
            <person name="Kucharzyk K."/>
            <person name="Murdoch R.W."/>
            <person name="Higgins S."/>
            <person name="Loffler F."/>
        </authorList>
    </citation>
    <scope>NUCLEOTIDE SEQUENCE</scope>
</reference>
<sequence length="172" mass="19810">MPKYHQNDANISDGVNLLISILVRYPEIGTINFDPQINSLKLTFMFSKLPMQTDFTNIKQLLMDSITAYHLLESTDAEIVHIELSTYGQMTMMNIIRDIHSLSKSEIALIITLLRENFQDSLIIDYNDNLLEEDLVMQEEVIDNMFASIKKQNQGNKLIGIREEGRVLVFNK</sequence>
<proteinExistence type="predicted"/>
<organism evidence="1">
    <name type="scientific">bioreactor metagenome</name>
    <dbReference type="NCBI Taxonomy" id="1076179"/>
    <lineage>
        <taxon>unclassified sequences</taxon>
        <taxon>metagenomes</taxon>
        <taxon>ecological metagenomes</taxon>
    </lineage>
</organism>